<accession>A0A1S1HB73</accession>
<reference evidence="9 10" key="1">
    <citation type="submission" date="2016-09" db="EMBL/GenBank/DDBJ databases">
        <title>Metabolic pathway, cell adaptation mechanisms and a novel monoxygenase revealed through proteogenomic-transcription analysis of a Sphingomonas haloaromaticamans strain degrading the fungicide ortho-phenylphenol.</title>
        <authorList>
            <person name="Perruchon C."/>
            <person name="Papadopoulou E.S."/>
            <person name="Rousidou C."/>
            <person name="Vasileiadis S."/>
            <person name="Tanou G."/>
            <person name="Amoutzias G."/>
            <person name="Molassiotis A."/>
            <person name="Karpouzas D.G."/>
        </authorList>
    </citation>
    <scope>NUCLEOTIDE SEQUENCE [LARGE SCALE GENOMIC DNA]</scope>
    <source>
        <strain evidence="9 10">P3</strain>
    </source>
</reference>
<evidence type="ECO:0000256" key="6">
    <source>
        <dbReference type="ARBA" id="ARBA00023163"/>
    </source>
</evidence>
<dbReference type="GO" id="GO:0006269">
    <property type="term" value="P:DNA replication, synthesis of primer"/>
    <property type="evidence" value="ECO:0007669"/>
    <property type="project" value="UniProtKB-KW"/>
</dbReference>
<keyword evidence="6" id="KW-0804">Transcription</keyword>
<dbReference type="GO" id="GO:1990077">
    <property type="term" value="C:primosome complex"/>
    <property type="evidence" value="ECO:0007669"/>
    <property type="project" value="UniProtKB-KW"/>
</dbReference>
<keyword evidence="4" id="KW-0548">Nucleotidyltransferase</keyword>
<evidence type="ECO:0000313" key="9">
    <source>
        <dbReference type="EMBL" id="OHT19414.1"/>
    </source>
</evidence>
<dbReference type="AlphaFoldDB" id="A0A1S1HB73"/>
<sequence>MPHAIAARNLDLESAAARIVKQLGGTWTGRGGLCLCPAHADRRPSLSIRVGTFSLLFHCFAGCDSIDVLRAVRRLRLDIPAADAPLVRPWRPRDAAIAARARTLWEDAIPLLASPGSRYLDWRGLGGSCLALRFHRQTPLGGGRSVRFRPAILAAVRSGANEVIALERLFLDLPGGLPAADLDPPKRLLGRPRDGTVHFGVPGATLGLAEGWETAFSAHILLGIPVWATLGSERFAQVAVPDRVTRLILLPDNDQPGRLGAGKAVVAHARQGRTIDLLLPARGHNDWNDQLRSGGKREGIWVRKAA</sequence>
<organism evidence="9 10">
    <name type="scientific">Edaphosphingomonas haloaromaticamans</name>
    <dbReference type="NCBI Taxonomy" id="653954"/>
    <lineage>
        <taxon>Bacteria</taxon>
        <taxon>Pseudomonadati</taxon>
        <taxon>Pseudomonadota</taxon>
        <taxon>Alphaproteobacteria</taxon>
        <taxon>Sphingomonadales</taxon>
        <taxon>Rhizorhabdaceae</taxon>
        <taxon>Edaphosphingomonas</taxon>
    </lineage>
</organism>
<dbReference type="GO" id="GO:0003677">
    <property type="term" value="F:DNA binding"/>
    <property type="evidence" value="ECO:0007669"/>
    <property type="project" value="InterPro"/>
</dbReference>
<dbReference type="GO" id="GO:0016779">
    <property type="term" value="F:nucleotidyltransferase activity"/>
    <property type="evidence" value="ECO:0007669"/>
    <property type="project" value="UniProtKB-KW"/>
</dbReference>
<evidence type="ECO:0000256" key="5">
    <source>
        <dbReference type="ARBA" id="ARBA00022705"/>
    </source>
</evidence>
<gene>
    <name evidence="9" type="ORF">BHE75_01399</name>
</gene>
<dbReference type="RefSeq" id="WP_070933352.1">
    <property type="nucleotide sequence ID" value="NZ_MIPT01000001.1"/>
</dbReference>
<proteinExistence type="predicted"/>
<feature type="domain" description="DUF7146" evidence="8">
    <location>
        <begin position="98"/>
        <end position="199"/>
    </location>
</feature>
<dbReference type="OrthoDB" id="7465087at2"/>
<dbReference type="CDD" id="cd01029">
    <property type="entry name" value="TOPRIM_primases"/>
    <property type="match status" value="1"/>
</dbReference>
<dbReference type="GO" id="GO:0008270">
    <property type="term" value="F:zinc ion binding"/>
    <property type="evidence" value="ECO:0007669"/>
    <property type="project" value="InterPro"/>
</dbReference>
<name>A0A1S1HB73_9SPHN</name>
<evidence type="ECO:0000256" key="4">
    <source>
        <dbReference type="ARBA" id="ARBA00022695"/>
    </source>
</evidence>
<keyword evidence="3" id="KW-0808">Transferase</keyword>
<keyword evidence="10" id="KW-1185">Reference proteome</keyword>
<dbReference type="Proteomes" id="UP000179467">
    <property type="component" value="Unassembled WGS sequence"/>
</dbReference>
<comment type="caution">
    <text evidence="9">The sequence shown here is derived from an EMBL/GenBank/DDBJ whole genome shotgun (WGS) entry which is preliminary data.</text>
</comment>
<dbReference type="GO" id="GO:0000428">
    <property type="term" value="C:DNA-directed RNA polymerase complex"/>
    <property type="evidence" value="ECO:0007669"/>
    <property type="project" value="UniProtKB-KW"/>
</dbReference>
<evidence type="ECO:0000256" key="3">
    <source>
        <dbReference type="ARBA" id="ARBA00022679"/>
    </source>
</evidence>
<feature type="domain" description="Toprim" evidence="7">
    <location>
        <begin position="206"/>
        <end position="296"/>
    </location>
</feature>
<dbReference type="SUPFAM" id="SSF57783">
    <property type="entry name" value="Zinc beta-ribbon"/>
    <property type="match status" value="1"/>
</dbReference>
<dbReference type="Gene3D" id="3.90.580.10">
    <property type="entry name" value="Zinc finger, CHC2-type domain"/>
    <property type="match status" value="1"/>
</dbReference>
<evidence type="ECO:0000313" key="10">
    <source>
        <dbReference type="Proteomes" id="UP000179467"/>
    </source>
</evidence>
<dbReference type="InterPro" id="IPR036977">
    <property type="entry name" value="DNA_primase_Znf_CHC2"/>
</dbReference>
<evidence type="ECO:0000259" key="8">
    <source>
        <dbReference type="Pfam" id="PF23639"/>
    </source>
</evidence>
<dbReference type="InterPro" id="IPR006171">
    <property type="entry name" value="TOPRIM_dom"/>
</dbReference>
<keyword evidence="1" id="KW-0240">DNA-directed RNA polymerase</keyword>
<keyword evidence="2" id="KW-0639">Primosome</keyword>
<dbReference type="Pfam" id="PF13362">
    <property type="entry name" value="Toprim_3"/>
    <property type="match status" value="1"/>
</dbReference>
<dbReference type="InterPro" id="IPR034154">
    <property type="entry name" value="TOPRIM_DnaG/twinkle"/>
</dbReference>
<evidence type="ECO:0000256" key="2">
    <source>
        <dbReference type="ARBA" id="ARBA00022515"/>
    </source>
</evidence>
<dbReference type="EMBL" id="MIPT01000001">
    <property type="protein sequence ID" value="OHT19414.1"/>
    <property type="molecule type" value="Genomic_DNA"/>
</dbReference>
<evidence type="ECO:0000259" key="7">
    <source>
        <dbReference type="Pfam" id="PF13362"/>
    </source>
</evidence>
<dbReference type="InterPro" id="IPR055570">
    <property type="entry name" value="DUF7146"/>
</dbReference>
<evidence type="ECO:0000256" key="1">
    <source>
        <dbReference type="ARBA" id="ARBA00022478"/>
    </source>
</evidence>
<keyword evidence="5" id="KW-0235">DNA replication</keyword>
<protein>
    <submittedName>
        <fullName evidence="9">Uncharacterized protein</fullName>
    </submittedName>
</protein>
<dbReference type="Pfam" id="PF23639">
    <property type="entry name" value="DUF7146"/>
    <property type="match status" value="1"/>
</dbReference>